<dbReference type="AlphaFoldDB" id="A0A3S4HS45"/>
<evidence type="ECO:0000313" key="3">
    <source>
        <dbReference type="Proteomes" id="UP000275777"/>
    </source>
</evidence>
<evidence type="ECO:0000259" key="1">
    <source>
        <dbReference type="Pfam" id="PF26304"/>
    </source>
</evidence>
<dbReference type="EMBL" id="LR134182">
    <property type="protein sequence ID" value="VEB43309.1"/>
    <property type="molecule type" value="Genomic_DNA"/>
</dbReference>
<dbReference type="Pfam" id="PF26304">
    <property type="entry name" value="FliMN_C_rel"/>
    <property type="match status" value="1"/>
</dbReference>
<name>A0A3S4HS45_CHRVL</name>
<gene>
    <name evidence="2" type="ORF">NCTC9695_03765</name>
</gene>
<evidence type="ECO:0000313" key="2">
    <source>
        <dbReference type="EMBL" id="VEB43309.1"/>
    </source>
</evidence>
<reference evidence="2 3" key="1">
    <citation type="submission" date="2018-12" db="EMBL/GenBank/DDBJ databases">
        <authorList>
            <consortium name="Pathogen Informatics"/>
        </authorList>
    </citation>
    <scope>NUCLEOTIDE SEQUENCE [LARGE SCALE GENOMIC DNA]</scope>
    <source>
        <strain evidence="2 3">NCTC9695</strain>
    </source>
</reference>
<sequence length="47" mass="5130">MAGKSAGAAEAARDRVPGWLPMPLRFLLGDSMVSPSLLRRRRPATYC</sequence>
<dbReference type="Proteomes" id="UP000275777">
    <property type="component" value="Chromosome"/>
</dbReference>
<dbReference type="InterPro" id="IPR058805">
    <property type="entry name" value="SpaO_FliMN_C_rel"/>
</dbReference>
<feature type="domain" description="SpaO FliM/N C-terminal related" evidence="1">
    <location>
        <begin position="18"/>
        <end position="40"/>
    </location>
</feature>
<organism evidence="2 3">
    <name type="scientific">Chromobacterium violaceum</name>
    <dbReference type="NCBI Taxonomy" id="536"/>
    <lineage>
        <taxon>Bacteria</taxon>
        <taxon>Pseudomonadati</taxon>
        <taxon>Pseudomonadota</taxon>
        <taxon>Betaproteobacteria</taxon>
        <taxon>Neisseriales</taxon>
        <taxon>Chromobacteriaceae</taxon>
        <taxon>Chromobacterium</taxon>
    </lineage>
</organism>
<protein>
    <recommendedName>
        <fullName evidence="1">SpaO FliM/N C-terminal related domain-containing protein</fullName>
    </recommendedName>
</protein>
<accession>A0A3S4HS45</accession>
<proteinExistence type="predicted"/>